<dbReference type="PANTHER" id="PTHR43798:SF33">
    <property type="entry name" value="HYDROLASE, PUTATIVE (AFU_ORTHOLOGUE AFUA_2G14860)-RELATED"/>
    <property type="match status" value="1"/>
</dbReference>
<keyword evidence="2" id="KW-0378">Hydrolase</keyword>
<evidence type="ECO:0000313" key="2">
    <source>
        <dbReference type="EMBL" id="RVT54112.1"/>
    </source>
</evidence>
<dbReference type="SUPFAM" id="SSF53474">
    <property type="entry name" value="alpha/beta-Hydrolases"/>
    <property type="match status" value="1"/>
</dbReference>
<dbReference type="OrthoDB" id="149912at2"/>
<organism evidence="2 3">
    <name type="scientific">Rubrivivax albus</name>
    <dbReference type="NCBI Taxonomy" id="2499835"/>
    <lineage>
        <taxon>Bacteria</taxon>
        <taxon>Pseudomonadati</taxon>
        <taxon>Pseudomonadota</taxon>
        <taxon>Betaproteobacteria</taxon>
        <taxon>Burkholderiales</taxon>
        <taxon>Sphaerotilaceae</taxon>
        <taxon>Rubrivivax</taxon>
    </lineage>
</organism>
<dbReference type="EMBL" id="SACT01000001">
    <property type="protein sequence ID" value="RVT54112.1"/>
    <property type="molecule type" value="Genomic_DNA"/>
</dbReference>
<evidence type="ECO:0000313" key="3">
    <source>
        <dbReference type="Proteomes" id="UP000288178"/>
    </source>
</evidence>
<dbReference type="Proteomes" id="UP000288178">
    <property type="component" value="Unassembled WGS sequence"/>
</dbReference>
<dbReference type="Gene3D" id="3.40.50.1820">
    <property type="entry name" value="alpha/beta hydrolase"/>
    <property type="match status" value="1"/>
</dbReference>
<dbReference type="InterPro" id="IPR050266">
    <property type="entry name" value="AB_hydrolase_sf"/>
</dbReference>
<gene>
    <name evidence="2" type="ORF">ENE75_04415</name>
</gene>
<feature type="domain" description="AB hydrolase-1" evidence="1">
    <location>
        <begin position="96"/>
        <end position="350"/>
    </location>
</feature>
<dbReference type="InterPro" id="IPR000073">
    <property type="entry name" value="AB_hydrolase_1"/>
</dbReference>
<dbReference type="InterPro" id="IPR000639">
    <property type="entry name" value="Epox_hydrolase-like"/>
</dbReference>
<keyword evidence="3" id="KW-1185">Reference proteome</keyword>
<name>A0A437K1B0_9BURK</name>
<dbReference type="InterPro" id="IPR029058">
    <property type="entry name" value="AB_hydrolase_fold"/>
</dbReference>
<dbReference type="PRINTS" id="PR00111">
    <property type="entry name" value="ABHYDROLASE"/>
</dbReference>
<dbReference type="Pfam" id="PF00561">
    <property type="entry name" value="Abhydrolase_1"/>
    <property type="match status" value="1"/>
</dbReference>
<dbReference type="AlphaFoldDB" id="A0A437K1B0"/>
<sequence length="362" mass="40405">MPSSVCCRRDRCARPWRSRSWSRWSIDHRYACRSPSPVTLWTGVHAVGGYSAGVNAPETLPYQPLRPARSSHVALRGLRYHLLSWGDPADATPDAPTLVMVHGWMDVGASFQFVVDALQALGDRPRHIVAPDWRGFGLSDSSGSDSYWFPDYLGDLDALLAQVSPAQPVDLLGHSMGGNVVMSYAGVRPQHVRRLVNLEGFGLPSTRPEDTPGRLATWLDELARPASLKDYASVDDVVARLRTNNPRLPLARAAWLARQWARPDAQGRWQVLGDPAHKRTNPVLYRVDEVLATWRAITAPLLWVQGADTNVDAWWRGRYSREEFARRLDVVPDCRRVTLPDAAHMLHHDQPEALAAALLAFL</sequence>
<reference evidence="2 3" key="1">
    <citation type="submission" date="2019-01" db="EMBL/GenBank/DDBJ databases">
        <authorList>
            <person name="Chen W.-M."/>
        </authorList>
    </citation>
    <scope>NUCLEOTIDE SEQUENCE [LARGE SCALE GENOMIC DNA]</scope>
    <source>
        <strain evidence="2 3">ICH-3</strain>
    </source>
</reference>
<protein>
    <submittedName>
        <fullName evidence="2">Alpha/beta hydrolase</fullName>
    </submittedName>
</protein>
<dbReference type="PANTHER" id="PTHR43798">
    <property type="entry name" value="MONOACYLGLYCEROL LIPASE"/>
    <property type="match status" value="1"/>
</dbReference>
<dbReference type="GO" id="GO:0016020">
    <property type="term" value="C:membrane"/>
    <property type="evidence" value="ECO:0007669"/>
    <property type="project" value="TreeGrafter"/>
</dbReference>
<dbReference type="PRINTS" id="PR00412">
    <property type="entry name" value="EPOXHYDRLASE"/>
</dbReference>
<comment type="caution">
    <text evidence="2">The sequence shown here is derived from an EMBL/GenBank/DDBJ whole genome shotgun (WGS) entry which is preliminary data.</text>
</comment>
<evidence type="ECO:0000259" key="1">
    <source>
        <dbReference type="Pfam" id="PF00561"/>
    </source>
</evidence>
<dbReference type="GO" id="GO:0016787">
    <property type="term" value="F:hydrolase activity"/>
    <property type="evidence" value="ECO:0007669"/>
    <property type="project" value="UniProtKB-KW"/>
</dbReference>
<proteinExistence type="predicted"/>
<accession>A0A437K1B0</accession>